<proteinExistence type="predicted"/>
<sequence length="295" mass="34009">MNELMNFENEEFGKITVLIQNNEYWFVGKEIATKLGYKKTRNALKRHVDDEDKGVAKQGTLGGKQDMTIINESGLYSLILSSKLKTAKSFKKWLTKEVLPSIRKDGYYIKEDKKEQALQHLKKLRSESTHVQKVLNELFIHATDYEPSSLKIGEFYGTMQNKLYQAVTDSTAKELVYYRADHTKPHMGLTTWEGKKDVTKSDVKIGKNYLTKDELDLLVRIINMMIDVIDIKLRMKKEFTIDYVISVFDHYLKLVSEKEVTGYGVINKIEAENNALSELKKYRCLLNVGKEAIGC</sequence>
<dbReference type="Proteomes" id="UP000825015">
    <property type="component" value="Chromosome"/>
</dbReference>
<reference evidence="1" key="1">
    <citation type="submission" date="2019-06" db="EMBL/GenBank/DDBJ databases">
        <title>Complete genome sequence of Methanobrevibacter arboriphilus strain SA.</title>
        <authorList>
            <person name="Asakawa S."/>
        </authorList>
    </citation>
    <scope>NUCLEOTIDE SEQUENCE</scope>
    <source>
        <strain evidence="1">SA</strain>
    </source>
</reference>
<protein>
    <submittedName>
        <fullName evidence="1">Uncharacterized protein</fullName>
    </submittedName>
</protein>
<accession>A0ACA8R2I0</accession>
<gene>
    <name evidence="1" type="ORF">MarbSA_05270</name>
</gene>
<evidence type="ECO:0000313" key="1">
    <source>
        <dbReference type="EMBL" id="BBL61487.1"/>
    </source>
</evidence>
<dbReference type="EMBL" id="AP019779">
    <property type="protein sequence ID" value="BBL61487.1"/>
    <property type="molecule type" value="Genomic_DNA"/>
</dbReference>
<keyword evidence="2" id="KW-1185">Reference proteome</keyword>
<organism evidence="1 2">
    <name type="scientific">Methanobrevibacter arboriphilus</name>
    <dbReference type="NCBI Taxonomy" id="39441"/>
    <lineage>
        <taxon>Archaea</taxon>
        <taxon>Methanobacteriati</taxon>
        <taxon>Methanobacteriota</taxon>
        <taxon>Methanomada group</taxon>
        <taxon>Methanobacteria</taxon>
        <taxon>Methanobacteriales</taxon>
        <taxon>Methanobacteriaceae</taxon>
        <taxon>Methanobrevibacter</taxon>
    </lineage>
</organism>
<evidence type="ECO:0000313" key="2">
    <source>
        <dbReference type="Proteomes" id="UP000825015"/>
    </source>
</evidence>
<name>A0ACA8R2I0_METAZ</name>